<dbReference type="SUPFAM" id="SSF49503">
    <property type="entry name" value="Cupredoxins"/>
    <property type="match status" value="1"/>
</dbReference>
<feature type="region of interest" description="Disordered" evidence="6">
    <location>
        <begin position="1"/>
        <end position="44"/>
    </location>
</feature>
<dbReference type="OrthoDB" id="676939at2759"/>
<evidence type="ECO:0000256" key="7">
    <source>
        <dbReference type="SAM" id="Phobius"/>
    </source>
</evidence>
<dbReference type="Gene3D" id="2.60.40.420">
    <property type="entry name" value="Cupredoxins - blue copper proteins"/>
    <property type="match status" value="1"/>
</dbReference>
<comment type="caution">
    <text evidence="9">The sequence shown here is derived from an EMBL/GenBank/DDBJ whole genome shotgun (WGS) entry which is preliminary data.</text>
</comment>
<dbReference type="PANTHER" id="PTHR33021:SF267">
    <property type="entry name" value="OS07G0112700 PROTEIN"/>
    <property type="match status" value="1"/>
</dbReference>
<dbReference type="InterPro" id="IPR008972">
    <property type="entry name" value="Cupredoxin"/>
</dbReference>
<feature type="region of interest" description="Disordered" evidence="6">
    <location>
        <begin position="181"/>
        <end position="229"/>
    </location>
</feature>
<keyword evidence="7" id="KW-0472">Membrane</keyword>
<keyword evidence="2" id="KW-1015">Disulfide bond</keyword>
<feature type="non-terminal residue" evidence="9">
    <location>
        <position position="1"/>
    </location>
</feature>
<dbReference type="FunFam" id="2.60.40.420:FF:000018">
    <property type="entry name" value="Lamin-like protein"/>
    <property type="match status" value="1"/>
</dbReference>
<dbReference type="GO" id="GO:0005886">
    <property type="term" value="C:plasma membrane"/>
    <property type="evidence" value="ECO:0007669"/>
    <property type="project" value="TreeGrafter"/>
</dbReference>
<evidence type="ECO:0000259" key="8">
    <source>
        <dbReference type="PROSITE" id="PS51485"/>
    </source>
</evidence>
<sequence length="251" mass="26484">MRRPRSESSRVLHHRLKAGGSRPHHTRSRPTHPLPATSDSSLTSSSSSLFQLTRAMEMRLVLLLAAAAVVAQLPSAAVAANYTVGDDKGWNPDVDYTAWVKKHKPFYKGDWLVFQYQTGRADVVEVGEVGYEKCDKASALSSYSKGTSYAFQLKEAKDYYFICSYGYCYSGMKLHVTAKSSSSSSSGGGKSSSGGDSSSSDSSSDSSDSSSSDSTPSKAKAKAKSSPAPPSLLAAAVITPFAAVAAVAALL</sequence>
<dbReference type="Pfam" id="PF02298">
    <property type="entry name" value="Cu_bind_like"/>
    <property type="match status" value="1"/>
</dbReference>
<keyword evidence="10" id="KW-1185">Reference proteome</keyword>
<feature type="compositionally biased region" description="Low complexity" evidence="6">
    <location>
        <begin position="193"/>
        <end position="218"/>
    </location>
</feature>
<evidence type="ECO:0000313" key="10">
    <source>
        <dbReference type="Proteomes" id="UP000324897"/>
    </source>
</evidence>
<dbReference type="InterPro" id="IPR003245">
    <property type="entry name" value="Phytocyanin_dom"/>
</dbReference>
<keyword evidence="7" id="KW-0812">Transmembrane</keyword>
<dbReference type="Gramene" id="TVU13162">
    <property type="protein sequence ID" value="TVU13162"/>
    <property type="gene ID" value="EJB05_40694"/>
</dbReference>
<feature type="domain" description="Phytocyanin" evidence="8">
    <location>
        <begin position="80"/>
        <end position="180"/>
    </location>
</feature>
<dbReference type="PROSITE" id="PS51485">
    <property type="entry name" value="PHYTOCYANIN"/>
    <property type="match status" value="1"/>
</dbReference>
<gene>
    <name evidence="9" type="ORF">EJB05_40694</name>
</gene>
<reference evidence="9 10" key="1">
    <citation type="journal article" date="2019" name="Sci. Rep.">
        <title>A high-quality genome of Eragrostis curvula grass provides insights into Poaceae evolution and supports new strategies to enhance forage quality.</title>
        <authorList>
            <person name="Carballo J."/>
            <person name="Santos B.A.C.M."/>
            <person name="Zappacosta D."/>
            <person name="Garbus I."/>
            <person name="Selva J.P."/>
            <person name="Gallo C.A."/>
            <person name="Diaz A."/>
            <person name="Albertini E."/>
            <person name="Caccamo M."/>
            <person name="Echenique V."/>
        </authorList>
    </citation>
    <scope>NUCLEOTIDE SEQUENCE [LARGE SCALE GENOMIC DNA]</scope>
    <source>
        <strain evidence="10">cv. Victoria</strain>
        <tissue evidence="9">Leaf</tissue>
    </source>
</reference>
<keyword evidence="1" id="KW-0732">Signal</keyword>
<evidence type="ECO:0000256" key="2">
    <source>
        <dbReference type="ARBA" id="ARBA00023157"/>
    </source>
</evidence>
<dbReference type="EMBL" id="RWGY01000035">
    <property type="protein sequence ID" value="TVU13162.1"/>
    <property type="molecule type" value="Genomic_DNA"/>
</dbReference>
<evidence type="ECO:0000256" key="6">
    <source>
        <dbReference type="SAM" id="MobiDB-lite"/>
    </source>
</evidence>
<evidence type="ECO:0000313" key="9">
    <source>
        <dbReference type="EMBL" id="TVU13162.1"/>
    </source>
</evidence>
<dbReference type="AlphaFoldDB" id="A0A5J9TP72"/>
<proteinExistence type="inferred from homology"/>
<feature type="transmembrane region" description="Helical" evidence="7">
    <location>
        <begin position="232"/>
        <end position="250"/>
    </location>
</feature>
<name>A0A5J9TP72_9POAL</name>
<accession>A0A5J9TP72</accession>
<dbReference type="CDD" id="cd11017">
    <property type="entry name" value="Phytocyanin_like_1"/>
    <property type="match status" value="1"/>
</dbReference>
<feature type="compositionally biased region" description="Basic residues" evidence="6">
    <location>
        <begin position="11"/>
        <end position="30"/>
    </location>
</feature>
<comment type="similarity">
    <text evidence="4">Belongs to the early nodulin-like (ENODL) family.</text>
</comment>
<organism evidence="9 10">
    <name type="scientific">Eragrostis curvula</name>
    <name type="common">weeping love grass</name>
    <dbReference type="NCBI Taxonomy" id="38414"/>
    <lineage>
        <taxon>Eukaryota</taxon>
        <taxon>Viridiplantae</taxon>
        <taxon>Streptophyta</taxon>
        <taxon>Embryophyta</taxon>
        <taxon>Tracheophyta</taxon>
        <taxon>Spermatophyta</taxon>
        <taxon>Magnoliopsida</taxon>
        <taxon>Liliopsida</taxon>
        <taxon>Poales</taxon>
        <taxon>Poaceae</taxon>
        <taxon>PACMAD clade</taxon>
        <taxon>Chloridoideae</taxon>
        <taxon>Eragrostideae</taxon>
        <taxon>Eragrostidinae</taxon>
        <taxon>Eragrostis</taxon>
    </lineage>
</organism>
<evidence type="ECO:0000256" key="3">
    <source>
        <dbReference type="ARBA" id="ARBA00023180"/>
    </source>
</evidence>
<dbReference type="Proteomes" id="UP000324897">
    <property type="component" value="Unassembled WGS sequence"/>
</dbReference>
<keyword evidence="7" id="KW-1133">Transmembrane helix</keyword>
<dbReference type="GO" id="GO:0009055">
    <property type="term" value="F:electron transfer activity"/>
    <property type="evidence" value="ECO:0007669"/>
    <property type="project" value="InterPro"/>
</dbReference>
<evidence type="ECO:0000256" key="4">
    <source>
        <dbReference type="ARBA" id="ARBA00035011"/>
    </source>
</evidence>
<evidence type="ECO:0000256" key="5">
    <source>
        <dbReference type="ARBA" id="ARBA00037626"/>
    </source>
</evidence>
<feature type="compositionally biased region" description="Basic and acidic residues" evidence="6">
    <location>
        <begin position="1"/>
        <end position="10"/>
    </location>
</feature>
<protein>
    <recommendedName>
        <fullName evidence="8">Phytocyanin domain-containing protein</fullName>
    </recommendedName>
</protein>
<dbReference type="InterPro" id="IPR039391">
    <property type="entry name" value="Phytocyanin-like"/>
</dbReference>
<comment type="function">
    <text evidence="5">May act as a carbohydrate transporter.</text>
</comment>
<evidence type="ECO:0000256" key="1">
    <source>
        <dbReference type="ARBA" id="ARBA00022729"/>
    </source>
</evidence>
<keyword evidence="3" id="KW-0325">Glycoprotein</keyword>
<dbReference type="PANTHER" id="PTHR33021">
    <property type="entry name" value="BLUE COPPER PROTEIN"/>
    <property type="match status" value="1"/>
</dbReference>